<accession>A0ACA9S554</accession>
<name>A0ACA9S554_9GLOM</name>
<evidence type="ECO:0000313" key="1">
    <source>
        <dbReference type="EMBL" id="CAG8827602.1"/>
    </source>
</evidence>
<evidence type="ECO:0000313" key="2">
    <source>
        <dbReference type="Proteomes" id="UP000789920"/>
    </source>
</evidence>
<proteinExistence type="predicted"/>
<sequence>MSTEDKQDDHNAQINITSAPNSSGLLSESTEHPGLEYVTTDAIEKNILGDNPFVSESEKNAIRFLSHPITWIINTLGIVKMNPVHLLLLFIIPAAIMHKFYLCFFAIIPLSNIMTIAIEDLTARGQTPYAAVLHAFSGNFVELVIETVALMDGRYN</sequence>
<gene>
    <name evidence="1" type="ORF">RPERSI_LOCUS27014</name>
</gene>
<comment type="caution">
    <text evidence="1">The sequence shown here is derived from an EMBL/GenBank/DDBJ whole genome shotgun (WGS) entry which is preliminary data.</text>
</comment>
<protein>
    <submittedName>
        <fullName evidence="1">9881_t:CDS:1</fullName>
    </submittedName>
</protein>
<organism evidence="1 2">
    <name type="scientific">Racocetra persica</name>
    <dbReference type="NCBI Taxonomy" id="160502"/>
    <lineage>
        <taxon>Eukaryota</taxon>
        <taxon>Fungi</taxon>
        <taxon>Fungi incertae sedis</taxon>
        <taxon>Mucoromycota</taxon>
        <taxon>Glomeromycotina</taxon>
        <taxon>Glomeromycetes</taxon>
        <taxon>Diversisporales</taxon>
        <taxon>Gigasporaceae</taxon>
        <taxon>Racocetra</taxon>
    </lineage>
</organism>
<reference evidence="1" key="1">
    <citation type="submission" date="2021-06" db="EMBL/GenBank/DDBJ databases">
        <authorList>
            <person name="Kallberg Y."/>
            <person name="Tangrot J."/>
            <person name="Rosling A."/>
        </authorList>
    </citation>
    <scope>NUCLEOTIDE SEQUENCE</scope>
    <source>
        <strain evidence="1">MA461A</strain>
    </source>
</reference>
<keyword evidence="2" id="KW-1185">Reference proteome</keyword>
<feature type="non-terminal residue" evidence="1">
    <location>
        <position position="156"/>
    </location>
</feature>
<dbReference type="EMBL" id="CAJVQC010094102">
    <property type="protein sequence ID" value="CAG8827602.1"/>
    <property type="molecule type" value="Genomic_DNA"/>
</dbReference>
<dbReference type="Proteomes" id="UP000789920">
    <property type="component" value="Unassembled WGS sequence"/>
</dbReference>